<dbReference type="VEuPathDB" id="FungiDB:CH63R_09194"/>
<evidence type="ECO:0000313" key="1">
    <source>
        <dbReference type="EMBL" id="OBR07673.1"/>
    </source>
</evidence>
<organism evidence="1 2">
    <name type="scientific">Colletotrichum higginsianum (strain IMI 349063)</name>
    <name type="common">Crucifer anthracnose fungus</name>
    <dbReference type="NCBI Taxonomy" id="759273"/>
    <lineage>
        <taxon>Eukaryota</taxon>
        <taxon>Fungi</taxon>
        <taxon>Dikarya</taxon>
        <taxon>Ascomycota</taxon>
        <taxon>Pezizomycotina</taxon>
        <taxon>Sordariomycetes</taxon>
        <taxon>Hypocreomycetidae</taxon>
        <taxon>Glomerellales</taxon>
        <taxon>Glomerellaceae</taxon>
        <taxon>Colletotrichum</taxon>
        <taxon>Colletotrichum destructivum species complex</taxon>
    </lineage>
</organism>
<gene>
    <name evidence="1" type="ORF">CH63R_09194</name>
</gene>
<proteinExistence type="predicted"/>
<keyword evidence="2" id="KW-1185">Reference proteome</keyword>
<dbReference type="EMBL" id="LTAN01000006">
    <property type="protein sequence ID" value="OBR07673.1"/>
    <property type="molecule type" value="Genomic_DNA"/>
</dbReference>
<accession>A0A1B7Y6M3</accession>
<dbReference type="OrthoDB" id="5424209at2759"/>
<dbReference type="Proteomes" id="UP000092177">
    <property type="component" value="Chromosome 6"/>
</dbReference>
<evidence type="ECO:0000313" key="2">
    <source>
        <dbReference type="Proteomes" id="UP000092177"/>
    </source>
</evidence>
<comment type="caution">
    <text evidence="1">The sequence shown here is derived from an EMBL/GenBank/DDBJ whole genome shotgun (WGS) entry which is preliminary data.</text>
</comment>
<sequence>MALPQQDMNTSRQPTDIERDWFYYGLPSQPKLIARTSTTECRHGINHWSEDRKTLTTVGDHDIVEKWNKEPSSLRNNVLDILIQSKIEFETVDILRIGYIDEEMPVVLLISVLPNTLSWADGDKVARECRTALLAEGLDIHCEIKE</sequence>
<dbReference type="KEGG" id="chig:CH63R_09194"/>
<dbReference type="RefSeq" id="XP_018156191.1">
    <property type="nucleotide sequence ID" value="XM_018304168.1"/>
</dbReference>
<protein>
    <submittedName>
        <fullName evidence="1">Uncharacterized protein</fullName>
    </submittedName>
</protein>
<dbReference type="GeneID" id="28868275"/>
<dbReference type="AlphaFoldDB" id="A0A1B7Y6M3"/>
<name>A0A1B7Y6M3_COLHI</name>
<reference evidence="2" key="1">
    <citation type="journal article" date="2017" name="BMC Genomics">
        <title>Gapless genome assembly of Colletotrichum higginsianum reveals chromosome structure and association of transposable elements with secondary metabolite gene clusters.</title>
        <authorList>
            <person name="Dallery J.-F."/>
            <person name="Lapalu N."/>
            <person name="Zampounis A."/>
            <person name="Pigne S."/>
            <person name="Luyten I."/>
            <person name="Amselem J."/>
            <person name="Wittenberg A.H.J."/>
            <person name="Zhou S."/>
            <person name="de Queiroz M.V."/>
            <person name="Robin G.P."/>
            <person name="Auger A."/>
            <person name="Hainaut M."/>
            <person name="Henrissat B."/>
            <person name="Kim K.-T."/>
            <person name="Lee Y.-H."/>
            <person name="Lespinet O."/>
            <person name="Schwartz D.C."/>
            <person name="Thon M.R."/>
            <person name="O'Connell R.J."/>
        </authorList>
    </citation>
    <scope>NUCLEOTIDE SEQUENCE [LARGE SCALE GENOMIC DNA]</scope>
    <source>
        <strain evidence="2">IMI 349063</strain>
    </source>
</reference>